<dbReference type="EMBL" id="HACG01014310">
    <property type="protein sequence ID" value="CEK61175.1"/>
    <property type="molecule type" value="Transcribed_RNA"/>
</dbReference>
<proteinExistence type="predicted"/>
<dbReference type="PANTHER" id="PTHR47020">
    <property type="entry name" value="HILLARIN"/>
    <property type="match status" value="1"/>
</dbReference>
<name>A0A0B6Z095_9EUPU</name>
<accession>A0A0B6Z095</accession>
<dbReference type="InterPro" id="IPR056564">
    <property type="entry name" value="Ig-like_KY"/>
</dbReference>
<evidence type="ECO:0000259" key="1">
    <source>
        <dbReference type="Pfam" id="PF23265"/>
    </source>
</evidence>
<organism evidence="2">
    <name type="scientific">Arion vulgaris</name>
    <dbReference type="NCBI Taxonomy" id="1028688"/>
    <lineage>
        <taxon>Eukaryota</taxon>
        <taxon>Metazoa</taxon>
        <taxon>Spiralia</taxon>
        <taxon>Lophotrochozoa</taxon>
        <taxon>Mollusca</taxon>
        <taxon>Gastropoda</taxon>
        <taxon>Heterobranchia</taxon>
        <taxon>Euthyneura</taxon>
        <taxon>Panpulmonata</taxon>
        <taxon>Eupulmonata</taxon>
        <taxon>Stylommatophora</taxon>
        <taxon>Helicina</taxon>
        <taxon>Arionoidea</taxon>
        <taxon>Arionidae</taxon>
        <taxon>Arion</taxon>
    </lineage>
</organism>
<protein>
    <recommendedName>
        <fullName evidence="1">KY-like immunoglobulin-like domain-containing protein</fullName>
    </recommendedName>
</protein>
<dbReference type="Pfam" id="PF23265">
    <property type="entry name" value="Ig-like_KY"/>
    <property type="match status" value="1"/>
</dbReference>
<dbReference type="PANTHER" id="PTHR47020:SF1">
    <property type="entry name" value="HILLARIN"/>
    <property type="match status" value="1"/>
</dbReference>
<dbReference type="AlphaFoldDB" id="A0A0B6Z095"/>
<dbReference type="InterPro" id="IPR053041">
    <property type="entry name" value="Transglut-like_Superfamily_Mod"/>
</dbReference>
<sequence length="225" mass="25591">MAEEKVQLPKITAGLIGPQAKFLSYGLSLVSHGDPVVYMQQDQPEVEIILGTEPGTRIMVKLVSHERKKECTEYCLIRCMGDKFLFLIRPPLPGFYKFQIYALLKDEAGPQMLNVYNYLIHCPGSFEDKPFPKQYPLWKNGCYLEEPINLPKGIKDPMVRYKVFIPNANDVQVKVGEEWNPLQQTDPGMFEGLVDFSTSYAPGSKAKLNVKFVGNNYNTLLEYSL</sequence>
<gene>
    <name evidence="2" type="primary">ORF41527</name>
</gene>
<feature type="domain" description="KY-like immunoglobulin-like" evidence="1">
    <location>
        <begin position="20"/>
        <end position="125"/>
    </location>
</feature>
<evidence type="ECO:0000313" key="2">
    <source>
        <dbReference type="EMBL" id="CEK61175.1"/>
    </source>
</evidence>
<reference evidence="2" key="1">
    <citation type="submission" date="2014-12" db="EMBL/GenBank/DDBJ databases">
        <title>Insight into the proteome of Arion vulgaris.</title>
        <authorList>
            <person name="Aradska J."/>
            <person name="Bulat T."/>
            <person name="Smidak R."/>
            <person name="Sarate P."/>
            <person name="Gangsoo J."/>
            <person name="Sialana F."/>
            <person name="Bilban M."/>
            <person name="Lubec G."/>
        </authorList>
    </citation>
    <scope>NUCLEOTIDE SEQUENCE</scope>
    <source>
        <tissue evidence="2">Skin</tissue>
    </source>
</reference>